<feature type="region of interest" description="Disordered" evidence="1">
    <location>
        <begin position="200"/>
        <end position="234"/>
    </location>
</feature>
<proteinExistence type="predicted"/>
<feature type="chain" id="PRO_5046301989" evidence="2">
    <location>
        <begin position="19"/>
        <end position="403"/>
    </location>
</feature>
<comment type="caution">
    <text evidence="3">The sequence shown here is derived from an EMBL/GenBank/DDBJ whole genome shotgun (WGS) entry which is preliminary data.</text>
</comment>
<dbReference type="Proteomes" id="UP001446871">
    <property type="component" value="Unassembled WGS sequence"/>
</dbReference>
<gene>
    <name evidence="3" type="ORF">PG996_010815</name>
</gene>
<evidence type="ECO:0000256" key="1">
    <source>
        <dbReference type="SAM" id="MobiDB-lite"/>
    </source>
</evidence>
<feature type="signal peptide" evidence="2">
    <location>
        <begin position="1"/>
        <end position="18"/>
    </location>
</feature>
<sequence>MRFSTATLVALLAGNALAGPAAVPASAGSFTRDVAIKSNETMVEEAILFAIRPEADCSLGNCAGVVAAAACIAFGIVRRSPSAVIKCVSGGASQLCRRTGRLPDGEQHLQLDWGSSPSSATSPELRLLIWKEALAVDCVWAAVLAERETSRMDGCRFYPIEARFRMRFVGPSPPHLVGQACREARDAMRAVFGRPFRGPRGPKLIVGDELLSPPPDENNSGQAGDPEQNGGEEGPYYWLNPATTVFVLHSPKETRRLLDGFAPQELARLQHLAFFWAHWATIAALNARLRQDCPQLQTLVIEKGRLCYEKLPDHLRYPEIDEPTAERYARLSRPETDVVCDHWPQSHEFRARTWAWKTKVKGEGDTVSAPRIHLLTDLGTVAKSGRKKQTEFFEGDHRVESTF</sequence>
<evidence type="ECO:0000313" key="3">
    <source>
        <dbReference type="EMBL" id="KAK8060885.1"/>
    </source>
</evidence>
<reference evidence="3 4" key="1">
    <citation type="submission" date="2023-01" db="EMBL/GenBank/DDBJ databases">
        <title>Analysis of 21 Apiospora genomes using comparative genomics revels a genus with tremendous synthesis potential of carbohydrate active enzymes and secondary metabolites.</title>
        <authorList>
            <person name="Sorensen T."/>
        </authorList>
    </citation>
    <scope>NUCLEOTIDE SEQUENCE [LARGE SCALE GENOMIC DNA]</scope>
    <source>
        <strain evidence="3 4">CBS 83171</strain>
    </source>
</reference>
<dbReference type="EMBL" id="JAQQWM010000006">
    <property type="protein sequence ID" value="KAK8060885.1"/>
    <property type="molecule type" value="Genomic_DNA"/>
</dbReference>
<evidence type="ECO:0000256" key="2">
    <source>
        <dbReference type="SAM" id="SignalP"/>
    </source>
</evidence>
<evidence type="ECO:0000313" key="4">
    <source>
        <dbReference type="Proteomes" id="UP001446871"/>
    </source>
</evidence>
<keyword evidence="2" id="KW-0732">Signal</keyword>
<organism evidence="3 4">
    <name type="scientific">Apiospora saccharicola</name>
    <dbReference type="NCBI Taxonomy" id="335842"/>
    <lineage>
        <taxon>Eukaryota</taxon>
        <taxon>Fungi</taxon>
        <taxon>Dikarya</taxon>
        <taxon>Ascomycota</taxon>
        <taxon>Pezizomycotina</taxon>
        <taxon>Sordariomycetes</taxon>
        <taxon>Xylariomycetidae</taxon>
        <taxon>Amphisphaeriales</taxon>
        <taxon>Apiosporaceae</taxon>
        <taxon>Apiospora</taxon>
    </lineage>
</organism>
<name>A0ABR1UPM7_9PEZI</name>
<keyword evidence="4" id="KW-1185">Reference proteome</keyword>
<protein>
    <submittedName>
        <fullName evidence="3">Uncharacterized protein</fullName>
    </submittedName>
</protein>
<accession>A0ABR1UPM7</accession>